<dbReference type="Proteomes" id="UP000290560">
    <property type="component" value="Unassembled WGS sequence"/>
</dbReference>
<dbReference type="InterPro" id="IPR021924">
    <property type="entry name" value="DUF3537"/>
</dbReference>
<protein>
    <submittedName>
        <fullName evidence="1">Uncharacterized protein</fullName>
    </submittedName>
</protein>
<accession>A0A444DBW3</accession>
<dbReference type="EMBL" id="KV876026">
    <property type="protein sequence ID" value="RZR73818.1"/>
    <property type="molecule type" value="Genomic_DNA"/>
</dbReference>
<gene>
    <name evidence="1" type="ORF">BHM03_00028445</name>
</gene>
<sequence>MSYARSLSYVDNKLRSFHPASGGYASTNPMLSAQWSPGPFSSFWASSSPPSPTSSSPTAPTRHTYDMVVQLSLAFASDLSYLCLSTFVRSYDLRRFLFLNKMDLNPFLTLNYMCHYINDLL</sequence>
<reference evidence="1" key="1">
    <citation type="journal article" date="2018" name="Data Brief">
        <title>Genome sequence data from 17 accessions of Ensete ventricosum, a staple food crop for millions in Ethiopia.</title>
        <authorList>
            <person name="Yemataw Z."/>
            <person name="Muzemil S."/>
            <person name="Ambachew D."/>
            <person name="Tripathi L."/>
            <person name="Tesfaye K."/>
            <person name="Chala A."/>
            <person name="Farbos A."/>
            <person name="O'Neill P."/>
            <person name="Moore K."/>
            <person name="Grant M."/>
            <person name="Studholme D.J."/>
        </authorList>
    </citation>
    <scope>NUCLEOTIDE SEQUENCE [LARGE SCALE GENOMIC DNA]</scope>
    <source>
        <tissue evidence="1">Leaf</tissue>
    </source>
</reference>
<proteinExistence type="predicted"/>
<evidence type="ECO:0000313" key="1">
    <source>
        <dbReference type="EMBL" id="RZR73818.1"/>
    </source>
</evidence>
<dbReference type="AlphaFoldDB" id="A0A444DBW3"/>
<dbReference type="Pfam" id="PF12056">
    <property type="entry name" value="DUF3537"/>
    <property type="match status" value="1"/>
</dbReference>
<name>A0A444DBW3_ENSVE</name>
<organism evidence="1">
    <name type="scientific">Ensete ventricosum</name>
    <name type="common">Abyssinian banana</name>
    <name type="synonym">Musa ensete</name>
    <dbReference type="NCBI Taxonomy" id="4639"/>
    <lineage>
        <taxon>Eukaryota</taxon>
        <taxon>Viridiplantae</taxon>
        <taxon>Streptophyta</taxon>
        <taxon>Embryophyta</taxon>
        <taxon>Tracheophyta</taxon>
        <taxon>Spermatophyta</taxon>
        <taxon>Magnoliopsida</taxon>
        <taxon>Liliopsida</taxon>
        <taxon>Zingiberales</taxon>
        <taxon>Musaceae</taxon>
        <taxon>Ensete</taxon>
    </lineage>
</organism>